<dbReference type="RefSeq" id="WP_143272048.1">
    <property type="nucleotide sequence ID" value="NZ_NOWT01000067.1"/>
</dbReference>
<sequence length="134" mass="14141">MAKPRLALTSVNGNSTDGEAGMSVVLRFRGDGPAFDRAKAVADAMGLSIEDYLMACIAEGNKVLRARHLPLDPDMDEPTFIRWGIVLEGGDGRRHAGGHAACHREDGGLETAYSDAVRRLCVAVGLPRQPAGAG</sequence>
<dbReference type="EMBL" id="NOWT01000067">
    <property type="protein sequence ID" value="OYD80219.1"/>
    <property type="molecule type" value="Genomic_DNA"/>
</dbReference>
<keyword evidence="1" id="KW-0614">Plasmid</keyword>
<evidence type="ECO:0000313" key="2">
    <source>
        <dbReference type="Proteomes" id="UP000215367"/>
    </source>
</evidence>
<proteinExistence type="predicted"/>
<dbReference type="AlphaFoldDB" id="A0A235H300"/>
<geneLocation type="plasmid" evidence="1">
    <name>unnamed</name>
</geneLocation>
<evidence type="ECO:0000313" key="1">
    <source>
        <dbReference type="EMBL" id="OYD80219.1"/>
    </source>
</evidence>
<reference evidence="1 2" key="1">
    <citation type="submission" date="2017-07" db="EMBL/GenBank/DDBJ databases">
        <title>Whole genome sequence of Azospirillum brasilense 2A1, a potential biofertilizer strain.</title>
        <authorList>
            <person name="Fontana C.A."/>
            <person name="Toffoli L.M."/>
            <person name="Salazar S.M."/>
            <person name="Puglisi E."/>
            <person name="Pedraza R."/>
            <person name="Bassi D."/>
            <person name="Cocconcelli P.S."/>
        </authorList>
    </citation>
    <scope>NUCLEOTIDE SEQUENCE [LARGE SCALE GENOMIC DNA]</scope>
    <source>
        <strain evidence="1 2">2A1</strain>
        <plasmid evidence="1">unnamed</plasmid>
    </source>
</reference>
<protein>
    <submittedName>
        <fullName evidence="1">Uncharacterized protein</fullName>
    </submittedName>
</protein>
<comment type="caution">
    <text evidence="1">The sequence shown here is derived from an EMBL/GenBank/DDBJ whole genome shotgun (WGS) entry which is preliminary data.</text>
</comment>
<dbReference type="Proteomes" id="UP000215367">
    <property type="component" value="Unassembled WGS sequence"/>
</dbReference>
<accession>A0A235H300</accession>
<gene>
    <name evidence="1" type="ORF">CHT98_32370</name>
</gene>
<name>A0A235H300_AZOBR</name>
<organism evidence="1 2">
    <name type="scientific">Azospirillum brasilense</name>
    <dbReference type="NCBI Taxonomy" id="192"/>
    <lineage>
        <taxon>Bacteria</taxon>
        <taxon>Pseudomonadati</taxon>
        <taxon>Pseudomonadota</taxon>
        <taxon>Alphaproteobacteria</taxon>
        <taxon>Rhodospirillales</taxon>
        <taxon>Azospirillaceae</taxon>
        <taxon>Azospirillum</taxon>
    </lineage>
</organism>